<evidence type="ECO:0000313" key="2">
    <source>
        <dbReference type="Proteomes" id="UP001156102"/>
    </source>
</evidence>
<name>A0AA41X9V5_9BACI</name>
<dbReference type="SUPFAM" id="SSF140453">
    <property type="entry name" value="EsxAB dimer-like"/>
    <property type="match status" value="1"/>
</dbReference>
<dbReference type="AlphaFoldDB" id="A0AA41X9V5"/>
<accession>A0AA41X9V5</accession>
<keyword evidence="2" id="KW-1185">Reference proteome</keyword>
<organism evidence="1 2">
    <name type="scientific">Ectobacillus ponti</name>
    <dbReference type="NCBI Taxonomy" id="2961894"/>
    <lineage>
        <taxon>Bacteria</taxon>
        <taxon>Bacillati</taxon>
        <taxon>Bacillota</taxon>
        <taxon>Bacilli</taxon>
        <taxon>Bacillales</taxon>
        <taxon>Bacillaceae</taxon>
        <taxon>Ectobacillus</taxon>
    </lineage>
</organism>
<reference evidence="1" key="1">
    <citation type="submission" date="2022-07" db="EMBL/GenBank/DDBJ databases">
        <authorList>
            <person name="Li W.-J."/>
            <person name="Deng Q.-Q."/>
        </authorList>
    </citation>
    <scope>NUCLEOTIDE SEQUENCE</scope>
    <source>
        <strain evidence="1">SYSU M60031</strain>
    </source>
</reference>
<evidence type="ECO:0000313" key="1">
    <source>
        <dbReference type="EMBL" id="MCP8969379.1"/>
    </source>
</evidence>
<dbReference type="EMBL" id="JANCLT010000006">
    <property type="protein sequence ID" value="MCP8969379.1"/>
    <property type="molecule type" value="Genomic_DNA"/>
</dbReference>
<dbReference type="Pfam" id="PF06013">
    <property type="entry name" value="WXG100"/>
    <property type="match status" value="1"/>
</dbReference>
<gene>
    <name evidence="1" type="ORF">NK662_12665</name>
</gene>
<dbReference type="RefSeq" id="WP_254759301.1">
    <property type="nucleotide sequence ID" value="NZ_JANCLT010000006.1"/>
</dbReference>
<proteinExistence type="predicted"/>
<comment type="caution">
    <text evidence="1">The sequence shown here is derived from an EMBL/GenBank/DDBJ whole genome shotgun (WGS) entry which is preliminary data.</text>
</comment>
<dbReference type="Gene3D" id="1.10.287.1060">
    <property type="entry name" value="ESAT-6-like"/>
    <property type="match status" value="1"/>
</dbReference>
<dbReference type="InterPro" id="IPR010310">
    <property type="entry name" value="T7SS_ESAT-6-like"/>
</dbReference>
<sequence length="100" mass="11028">MGHIRVNHSKFEAAAAAIETYVANHGKNMNAASQEVTALSSSWQGKDSAQFQQQWDRVADNDSTAKKMAKSMESYAKFLRYAAGEYKNAQAKAVNRANDL</sequence>
<dbReference type="Proteomes" id="UP001156102">
    <property type="component" value="Unassembled WGS sequence"/>
</dbReference>
<dbReference type="InterPro" id="IPR036689">
    <property type="entry name" value="ESAT-6-like_sf"/>
</dbReference>
<protein>
    <submittedName>
        <fullName evidence="1">WXG100 family type VII secretion target</fullName>
    </submittedName>
</protein>